<reference evidence="4" key="1">
    <citation type="journal article" date="2021" name="J Fungi (Basel)">
        <title>Virulence traits and population genomics of the black yeast Aureobasidium melanogenum.</title>
        <authorList>
            <person name="Cernosa A."/>
            <person name="Sun X."/>
            <person name="Gostincar C."/>
            <person name="Fang C."/>
            <person name="Gunde-Cimerman N."/>
            <person name="Song Z."/>
        </authorList>
    </citation>
    <scope>NUCLEOTIDE SEQUENCE</scope>
    <source>
        <strain evidence="4">EXF-9911</strain>
    </source>
</reference>
<organism evidence="4 5">
    <name type="scientific">Aureobasidium melanogenum</name>
    <name type="common">Aureobasidium pullulans var. melanogenum</name>
    <dbReference type="NCBI Taxonomy" id="46634"/>
    <lineage>
        <taxon>Eukaryota</taxon>
        <taxon>Fungi</taxon>
        <taxon>Dikarya</taxon>
        <taxon>Ascomycota</taxon>
        <taxon>Pezizomycotina</taxon>
        <taxon>Dothideomycetes</taxon>
        <taxon>Dothideomycetidae</taxon>
        <taxon>Dothideales</taxon>
        <taxon>Saccotheciaceae</taxon>
        <taxon>Aureobasidium</taxon>
    </lineage>
</organism>
<sequence length="199" mass="22127">MSDKTVLVVVDVQDGIANATDGVPDAEHIKQAIGSVLDPARQYNQNCTRTQDEKRRLEILFVQHDDKDPDDPLYRGKATWNLVFSPQQDVATERLVSKNVGDMFTSNPDLASSLRTKGIANLVFVGLQTDFCVRASILGAIASGFKAFNIKVLKGAHSTYDNATIGKSHKEVKEDVETQLANLGVCLQDWRDFVYEWRV</sequence>
<name>A0A9P8EUD0_AURME</name>
<dbReference type="Pfam" id="PF00857">
    <property type="entry name" value="Isochorismatase"/>
    <property type="match status" value="1"/>
</dbReference>
<feature type="non-terminal residue" evidence="4">
    <location>
        <position position="199"/>
    </location>
</feature>
<dbReference type="InterPro" id="IPR000868">
    <property type="entry name" value="Isochorismatase-like_dom"/>
</dbReference>
<dbReference type="InterPro" id="IPR050272">
    <property type="entry name" value="Isochorismatase-like_hydrls"/>
</dbReference>
<proteinExistence type="inferred from homology"/>
<dbReference type="GO" id="GO:0016787">
    <property type="term" value="F:hydrolase activity"/>
    <property type="evidence" value="ECO:0007669"/>
    <property type="project" value="UniProtKB-KW"/>
</dbReference>
<dbReference type="AlphaFoldDB" id="A0A9P8EUD0"/>
<dbReference type="SUPFAM" id="SSF52499">
    <property type="entry name" value="Isochorismatase-like hydrolases"/>
    <property type="match status" value="1"/>
</dbReference>
<dbReference type="Gene3D" id="3.40.50.850">
    <property type="entry name" value="Isochorismatase-like"/>
    <property type="match status" value="1"/>
</dbReference>
<evidence type="ECO:0000259" key="3">
    <source>
        <dbReference type="Pfam" id="PF00857"/>
    </source>
</evidence>
<dbReference type="Proteomes" id="UP000779574">
    <property type="component" value="Unassembled WGS sequence"/>
</dbReference>
<evidence type="ECO:0000313" key="5">
    <source>
        <dbReference type="Proteomes" id="UP000779574"/>
    </source>
</evidence>
<evidence type="ECO:0000256" key="1">
    <source>
        <dbReference type="ARBA" id="ARBA00006336"/>
    </source>
</evidence>
<keyword evidence="2" id="KW-0378">Hydrolase</keyword>
<dbReference type="EMBL" id="JAHFXF010000041">
    <property type="protein sequence ID" value="KAG9699024.1"/>
    <property type="molecule type" value="Genomic_DNA"/>
</dbReference>
<accession>A0A9P8EUD0</accession>
<dbReference type="PANTHER" id="PTHR43540:SF6">
    <property type="entry name" value="ISOCHORISMATASE-LIKE DOMAIN-CONTAINING PROTEIN"/>
    <property type="match status" value="1"/>
</dbReference>
<comment type="caution">
    <text evidence="4">The sequence shown here is derived from an EMBL/GenBank/DDBJ whole genome shotgun (WGS) entry which is preliminary data.</text>
</comment>
<protein>
    <recommendedName>
        <fullName evidence="3">Isochorismatase-like domain-containing protein</fullName>
    </recommendedName>
</protein>
<reference evidence="4" key="2">
    <citation type="submission" date="2021-08" db="EMBL/GenBank/DDBJ databases">
        <authorList>
            <person name="Gostincar C."/>
            <person name="Sun X."/>
            <person name="Song Z."/>
            <person name="Gunde-Cimerman N."/>
        </authorList>
    </citation>
    <scope>NUCLEOTIDE SEQUENCE</scope>
    <source>
        <strain evidence="4">EXF-9911</strain>
    </source>
</reference>
<evidence type="ECO:0000256" key="2">
    <source>
        <dbReference type="ARBA" id="ARBA00022801"/>
    </source>
</evidence>
<dbReference type="InterPro" id="IPR036380">
    <property type="entry name" value="Isochorismatase-like_sf"/>
</dbReference>
<dbReference type="OrthoDB" id="245563at2759"/>
<dbReference type="PANTHER" id="PTHR43540">
    <property type="entry name" value="PEROXYUREIDOACRYLATE/UREIDOACRYLATE AMIDOHYDROLASE-RELATED"/>
    <property type="match status" value="1"/>
</dbReference>
<gene>
    <name evidence="4" type="ORF">KCU76_g1821</name>
</gene>
<feature type="domain" description="Isochorismatase-like" evidence="3">
    <location>
        <begin position="5"/>
        <end position="160"/>
    </location>
</feature>
<comment type="similarity">
    <text evidence="1">Belongs to the isochorismatase family.</text>
</comment>
<evidence type="ECO:0000313" key="4">
    <source>
        <dbReference type="EMBL" id="KAG9699024.1"/>
    </source>
</evidence>